<feature type="compositionally biased region" description="Polar residues" evidence="1">
    <location>
        <begin position="379"/>
        <end position="390"/>
    </location>
</feature>
<reference evidence="4" key="1">
    <citation type="submission" date="2022-11" db="UniProtKB">
        <authorList>
            <consortium name="WormBaseParasite"/>
        </authorList>
    </citation>
    <scope>IDENTIFICATION</scope>
</reference>
<dbReference type="PANTHER" id="PTHR37435">
    <property type="entry name" value="PROTEIN CBG14344"/>
    <property type="match status" value="1"/>
</dbReference>
<sequence>VLLVALVPSVISQEHPFIDVKKVIRDALDMVASMPTSTPQSLLDRGVNKQQPILPEAARKQLSKLFHIPADFLHRLAAENGYIDYDPYTTVEPRFNLLPSQFSVMEATTATVTSSRGRTTASAINEEVTGAAFVQEDSPKDLSGTKDTVIQEKELSDSYASPLLTSTLQQASAAKQTQTNEATLRNSQTYYQPFILTSNHLPQIPQVIQHGGQTYVAVPQAQLSALPAFQSVQPIRYVPSTNSFITENSQSSAKESVTLPETERRVLFESEANLHAPTKATKDGYDALLKVAENAQLHAANQQREAFSISSPLRIPGVIDATLSAIPMQKQYSLKDLEAQEYYALQQKILELNRRMKEQEFRRKEANLHSLQQQLDQQTGTAQKKPNETATVQPLVDTRIDDGDNHPLKQIRISRVDVVTRQPSTDLSDQKNLSQVRAESEHTKSTIPAPAPATADFKNAISESLLHEERRVEILRKKMAEDRKWFSARKRLLSSLKHNASKTDVHEKARAAFQLTRQHCLNIRSFARQFGILNVRKFAIGNCVFIEHHYPELKCDQIGRYVDLCYELFDM</sequence>
<evidence type="ECO:0000259" key="2">
    <source>
        <dbReference type="Pfam" id="PF23626"/>
    </source>
</evidence>
<feature type="compositionally biased region" description="Polar residues" evidence="1">
    <location>
        <begin position="422"/>
        <end position="437"/>
    </location>
</feature>
<dbReference type="Pfam" id="PF23626">
    <property type="entry name" value="CCD_aECM"/>
    <property type="match status" value="1"/>
</dbReference>
<name>A0A914ZNS7_PARUN</name>
<dbReference type="InterPro" id="IPR055352">
    <property type="entry name" value="CCD_aECM"/>
</dbReference>
<dbReference type="WBParaSite" id="PgB07_g011_t02">
    <property type="protein sequence ID" value="PgB07_g011_t02"/>
    <property type="gene ID" value="PgB07_g011"/>
</dbReference>
<dbReference type="PANTHER" id="PTHR37435:SF3">
    <property type="entry name" value="DUMPY: SHORTER THAN WILD-TYPE"/>
    <property type="match status" value="1"/>
</dbReference>
<keyword evidence="3" id="KW-1185">Reference proteome</keyword>
<evidence type="ECO:0000313" key="3">
    <source>
        <dbReference type="Proteomes" id="UP000887569"/>
    </source>
</evidence>
<evidence type="ECO:0000256" key="1">
    <source>
        <dbReference type="SAM" id="MobiDB-lite"/>
    </source>
</evidence>
<protein>
    <recommendedName>
        <fullName evidence="2">aECM cysteine-cradle domain-containing protein</fullName>
    </recommendedName>
</protein>
<feature type="domain" description="aECM cysteine-cradle" evidence="2">
    <location>
        <begin position="516"/>
        <end position="568"/>
    </location>
</feature>
<feature type="region of interest" description="Disordered" evidence="1">
    <location>
        <begin position="365"/>
        <end position="390"/>
    </location>
</feature>
<evidence type="ECO:0000313" key="4">
    <source>
        <dbReference type="WBParaSite" id="PgB07_g011_t02"/>
    </source>
</evidence>
<dbReference type="AlphaFoldDB" id="A0A914ZNS7"/>
<feature type="region of interest" description="Disordered" evidence="1">
    <location>
        <begin position="422"/>
        <end position="452"/>
    </location>
</feature>
<dbReference type="Proteomes" id="UP000887569">
    <property type="component" value="Unplaced"/>
</dbReference>
<accession>A0A914ZNS7</accession>
<organism evidence="3 4">
    <name type="scientific">Parascaris univalens</name>
    <name type="common">Nematode worm</name>
    <dbReference type="NCBI Taxonomy" id="6257"/>
    <lineage>
        <taxon>Eukaryota</taxon>
        <taxon>Metazoa</taxon>
        <taxon>Ecdysozoa</taxon>
        <taxon>Nematoda</taxon>
        <taxon>Chromadorea</taxon>
        <taxon>Rhabditida</taxon>
        <taxon>Spirurina</taxon>
        <taxon>Ascaridomorpha</taxon>
        <taxon>Ascaridoidea</taxon>
        <taxon>Ascarididae</taxon>
        <taxon>Parascaris</taxon>
    </lineage>
</organism>
<proteinExistence type="predicted"/>